<evidence type="ECO:0000256" key="10">
    <source>
        <dbReference type="ARBA" id="ARBA00022840"/>
    </source>
</evidence>
<dbReference type="PRINTS" id="PR00344">
    <property type="entry name" value="BCTRLSENSOR"/>
</dbReference>
<protein>
    <recommendedName>
        <fullName evidence="3">histidine kinase</fullName>
        <ecNumber evidence="3">2.7.13.3</ecNumber>
    </recommendedName>
</protein>
<dbReference type="InterPro" id="IPR036641">
    <property type="entry name" value="HPT_dom_sf"/>
</dbReference>
<dbReference type="InterPro" id="IPR001638">
    <property type="entry name" value="Solute-binding_3/MltF_N"/>
</dbReference>
<dbReference type="SUPFAM" id="SSF47384">
    <property type="entry name" value="Homodimeric domain of signal transducing histidine kinase"/>
    <property type="match status" value="1"/>
</dbReference>
<evidence type="ECO:0000259" key="16">
    <source>
        <dbReference type="SMART" id="SM00387"/>
    </source>
</evidence>
<feature type="domain" description="Signal transduction histidine kinase dimerisation/phosphoacceptor" evidence="17">
    <location>
        <begin position="567"/>
        <end position="629"/>
    </location>
</feature>
<evidence type="ECO:0000256" key="13">
    <source>
        <dbReference type="ARBA" id="ARBA00023136"/>
    </source>
</evidence>
<keyword evidence="7" id="KW-0808">Transferase</keyword>
<dbReference type="SMART" id="SM00448">
    <property type="entry name" value="REC"/>
    <property type="match status" value="1"/>
</dbReference>
<dbReference type="InterPro" id="IPR036890">
    <property type="entry name" value="HATPase_C_sf"/>
</dbReference>
<dbReference type="Pfam" id="PF00512">
    <property type="entry name" value="HisKA"/>
    <property type="match status" value="1"/>
</dbReference>
<dbReference type="InterPro" id="IPR008207">
    <property type="entry name" value="Sig_transdc_His_kin_Hpt_dom"/>
</dbReference>
<dbReference type="SUPFAM" id="SSF47226">
    <property type="entry name" value="Histidine-containing phosphotransfer domain, HPT domain"/>
    <property type="match status" value="1"/>
</dbReference>
<accession>A0ABM7MXP9</accession>
<gene>
    <name evidence="19" type="ORF">ERHA53_12830</name>
</gene>
<feature type="domain" description="Solute-binding protein family 3/N-terminal" evidence="15">
    <location>
        <begin position="287"/>
        <end position="504"/>
    </location>
</feature>
<evidence type="ECO:0000256" key="7">
    <source>
        <dbReference type="ARBA" id="ARBA00022679"/>
    </source>
</evidence>
<evidence type="ECO:0000256" key="12">
    <source>
        <dbReference type="ARBA" id="ARBA00023012"/>
    </source>
</evidence>
<dbReference type="SUPFAM" id="SSF55874">
    <property type="entry name" value="ATPase domain of HSP90 chaperone/DNA topoisomerase II/histidine kinase"/>
    <property type="match status" value="1"/>
</dbReference>
<dbReference type="CDD" id="cd00088">
    <property type="entry name" value="HPT"/>
    <property type="match status" value="1"/>
</dbReference>
<dbReference type="InterPro" id="IPR003594">
    <property type="entry name" value="HATPase_dom"/>
</dbReference>
<dbReference type="CDD" id="cd17546">
    <property type="entry name" value="REC_hyHK_CKI1_RcsC-like"/>
    <property type="match status" value="1"/>
</dbReference>
<dbReference type="Pfam" id="PF00072">
    <property type="entry name" value="Response_reg"/>
    <property type="match status" value="1"/>
</dbReference>
<keyword evidence="6" id="KW-0597">Phosphoprotein</keyword>
<dbReference type="SUPFAM" id="SSF52172">
    <property type="entry name" value="CheY-like"/>
    <property type="match status" value="1"/>
</dbReference>
<sequence length="1042" mass="115772">MIARPLLLILLLFVSSVSASLRPISSIALPQEMMPLASPASESLKNLRIGVLVGGSSPWNMVVGNDLYGINADYLVALQQTSGLSMSVQGFNRLPDMLEALQQRKVDVLFGVPQHPLPPGISATQPWFSSPLRIYRNRNNLRPVMFNSSEARISVSRDTLARVNPAFVQQHRWQIVDSDVQALSGLLNQHSDYVVADETSAGFLLGQLQQGEIYQLASPLDPGMLQIRAVTRSPALTQQLDDAIRQLPMEVVNGIQARWSSTLPRYQDSNTARLTPMERSWIAEHPMIIYAAVSDDYPWSYRNASGQPAGYSVDLLNSIGQLTGLRFQPYWVSNAQQAGTLVTQGRALIQLTLPLTGNDAMLNNTQPVWRALWGVYVRPSEQSISSWADLNGKRIGVKRGDIASRLLPAGTEPQVFDDTTRLYDALASGQIDALVDNVLSARWRIQSRYVNTLQLAFTASDTAWPITLGIAPDQPLLRALLNNSLQQIPAESWQRLRENWGSTPESVDDGHQGAMRPISLFVLVAALFAIVFLLILLLRRYLDQRRERQQRQRLEQEREVALRENRMKSQFLATVSHELRTPMQAVLGLLELELVQQPQRHNLSLIYSSAASLLTLLNDLQDHARVESNSFNLVPRPLEPESWLKHLAVFYPPLIRRNGPQLNVSALTTLPDWVLIDGERLQQIANNLMGNAIKFTPQGEIHLTLAALEDPPRLCLRVTDTGSGIPLAEQQRLFEPWYQTPSGRQLSVQGSGLGLSICREIVSRMGGTIDLQSAPGEGTCVSVTLPWQVINPPQPVASQAGPVAAMTHHLRAAIIDDHPTNLLVMQQQLAHCGIQADTFGNGRALLDAAKQAQWDLLFIDFSMPHPDGLTLAKILRRRERHQPHRTRIVLCSADAHILNHPQAQQVADHLLLKPVSLADIATLLQADAPDLFADITQRLNQLAHNDVHYFQRLCQTLSETLARDVEAMNQAIAAEAWPALESAAHRMKGSWLLLGYSEGERLCQQIIQSAKNHQPPKSALTLLISLSDKLLTQLESYGSQPR</sequence>
<dbReference type="Gene3D" id="1.20.120.160">
    <property type="entry name" value="HPT domain"/>
    <property type="match status" value="1"/>
</dbReference>
<evidence type="ECO:0000313" key="20">
    <source>
        <dbReference type="Proteomes" id="UP000677515"/>
    </source>
</evidence>
<keyword evidence="9" id="KW-0418">Kinase</keyword>
<comment type="subcellular location">
    <subcellularLocation>
        <location evidence="2">Cell inner membrane</location>
        <topology evidence="2">Multi-pass membrane protein</topology>
    </subcellularLocation>
</comment>
<evidence type="ECO:0000256" key="11">
    <source>
        <dbReference type="ARBA" id="ARBA00022989"/>
    </source>
</evidence>
<dbReference type="EMBL" id="AP024329">
    <property type="protein sequence ID" value="BCQ33940.1"/>
    <property type="molecule type" value="Genomic_DNA"/>
</dbReference>
<dbReference type="InterPro" id="IPR011006">
    <property type="entry name" value="CheY-like_superfamily"/>
</dbReference>
<dbReference type="Pfam" id="PF02518">
    <property type="entry name" value="HATPase_c"/>
    <property type="match status" value="1"/>
</dbReference>
<dbReference type="Proteomes" id="UP000677515">
    <property type="component" value="Chromosome"/>
</dbReference>
<reference evidence="19 20" key="1">
    <citation type="submission" date="2021-01" db="EMBL/GenBank/DDBJ databases">
        <title>Complete genome sequence of Erwinia rhapontici MAFF 311153.</title>
        <authorList>
            <person name="Morohoshi T."/>
            <person name="Someya N."/>
        </authorList>
    </citation>
    <scope>NUCLEOTIDE SEQUENCE [LARGE SCALE GENOMIC DNA]</scope>
    <source>
        <strain evidence="19 20">MAFF 311153</strain>
    </source>
</reference>
<evidence type="ECO:0000259" key="17">
    <source>
        <dbReference type="SMART" id="SM00388"/>
    </source>
</evidence>
<dbReference type="Gene3D" id="3.40.50.2300">
    <property type="match status" value="1"/>
</dbReference>
<dbReference type="SUPFAM" id="SSF53850">
    <property type="entry name" value="Periplasmic binding protein-like II"/>
    <property type="match status" value="2"/>
</dbReference>
<dbReference type="SMART" id="SM00388">
    <property type="entry name" value="HisKA"/>
    <property type="match status" value="1"/>
</dbReference>
<proteinExistence type="predicted"/>
<dbReference type="InterPro" id="IPR003661">
    <property type="entry name" value="HisK_dim/P_dom"/>
</dbReference>
<dbReference type="InterPro" id="IPR004358">
    <property type="entry name" value="Sig_transdc_His_kin-like_C"/>
</dbReference>
<dbReference type="Pfam" id="PF01627">
    <property type="entry name" value="Hpt"/>
    <property type="match status" value="1"/>
</dbReference>
<keyword evidence="10" id="KW-0067">ATP-binding</keyword>
<keyword evidence="12" id="KW-0902">Two-component regulatory system</keyword>
<keyword evidence="8 14" id="KW-0812">Transmembrane</keyword>
<keyword evidence="5" id="KW-0997">Cell inner membrane</keyword>
<keyword evidence="20" id="KW-1185">Reference proteome</keyword>
<dbReference type="InterPro" id="IPR001789">
    <property type="entry name" value="Sig_transdc_resp-reg_receiver"/>
</dbReference>
<evidence type="ECO:0000256" key="14">
    <source>
        <dbReference type="SAM" id="Phobius"/>
    </source>
</evidence>
<keyword evidence="4" id="KW-1003">Cell membrane</keyword>
<evidence type="ECO:0000256" key="2">
    <source>
        <dbReference type="ARBA" id="ARBA00004429"/>
    </source>
</evidence>
<dbReference type="CDD" id="cd00082">
    <property type="entry name" value="HisKA"/>
    <property type="match status" value="1"/>
</dbReference>
<dbReference type="EC" id="2.7.13.3" evidence="3"/>
<evidence type="ECO:0000313" key="19">
    <source>
        <dbReference type="EMBL" id="BCQ33940.1"/>
    </source>
</evidence>
<dbReference type="SMART" id="SM00387">
    <property type="entry name" value="HATPase_c"/>
    <property type="match status" value="1"/>
</dbReference>
<feature type="domain" description="Response regulatory" evidence="18">
    <location>
        <begin position="810"/>
        <end position="924"/>
    </location>
</feature>
<dbReference type="InterPro" id="IPR036097">
    <property type="entry name" value="HisK_dim/P_sf"/>
</dbReference>
<evidence type="ECO:0000256" key="5">
    <source>
        <dbReference type="ARBA" id="ARBA00022519"/>
    </source>
</evidence>
<evidence type="ECO:0000256" key="6">
    <source>
        <dbReference type="ARBA" id="ARBA00022553"/>
    </source>
</evidence>
<evidence type="ECO:0000256" key="1">
    <source>
        <dbReference type="ARBA" id="ARBA00000085"/>
    </source>
</evidence>
<feature type="transmembrane region" description="Helical" evidence="14">
    <location>
        <begin position="518"/>
        <end position="538"/>
    </location>
</feature>
<dbReference type="PANTHER" id="PTHR43047:SF72">
    <property type="entry name" value="OSMOSENSING HISTIDINE PROTEIN KINASE SLN1"/>
    <property type="match status" value="1"/>
</dbReference>
<keyword evidence="10" id="KW-0547">Nucleotide-binding</keyword>
<evidence type="ECO:0000256" key="8">
    <source>
        <dbReference type="ARBA" id="ARBA00022692"/>
    </source>
</evidence>
<organism evidence="19 20">
    <name type="scientific">Erwinia rhapontici</name>
    <name type="common">Pectobacterium rhapontici</name>
    <dbReference type="NCBI Taxonomy" id="55212"/>
    <lineage>
        <taxon>Bacteria</taxon>
        <taxon>Pseudomonadati</taxon>
        <taxon>Pseudomonadota</taxon>
        <taxon>Gammaproteobacteria</taxon>
        <taxon>Enterobacterales</taxon>
        <taxon>Erwiniaceae</taxon>
        <taxon>Erwinia</taxon>
    </lineage>
</organism>
<feature type="domain" description="Histidine kinase/HSP90-like ATPase" evidence="16">
    <location>
        <begin position="676"/>
        <end position="789"/>
    </location>
</feature>
<comment type="catalytic activity">
    <reaction evidence="1">
        <text>ATP + protein L-histidine = ADP + protein N-phospho-L-histidine.</text>
        <dbReference type="EC" id="2.7.13.3"/>
    </reaction>
</comment>
<evidence type="ECO:0000256" key="3">
    <source>
        <dbReference type="ARBA" id="ARBA00012438"/>
    </source>
</evidence>
<evidence type="ECO:0000256" key="4">
    <source>
        <dbReference type="ARBA" id="ARBA00022475"/>
    </source>
</evidence>
<evidence type="ECO:0000259" key="15">
    <source>
        <dbReference type="SMART" id="SM00062"/>
    </source>
</evidence>
<dbReference type="PANTHER" id="PTHR43047">
    <property type="entry name" value="TWO-COMPONENT HISTIDINE PROTEIN KINASE"/>
    <property type="match status" value="1"/>
</dbReference>
<dbReference type="Gene3D" id="3.40.190.10">
    <property type="entry name" value="Periplasmic binding protein-like II"/>
    <property type="match status" value="4"/>
</dbReference>
<dbReference type="Gene3D" id="1.10.287.130">
    <property type="match status" value="1"/>
</dbReference>
<keyword evidence="13 14" id="KW-0472">Membrane</keyword>
<evidence type="ECO:0000256" key="9">
    <source>
        <dbReference type="ARBA" id="ARBA00022777"/>
    </source>
</evidence>
<dbReference type="CDD" id="cd16922">
    <property type="entry name" value="HATPase_EvgS-ArcB-TorS-like"/>
    <property type="match status" value="1"/>
</dbReference>
<keyword evidence="11 14" id="KW-1133">Transmembrane helix</keyword>
<name>A0ABM7MXP9_ERWRD</name>
<evidence type="ECO:0000259" key="18">
    <source>
        <dbReference type="SMART" id="SM00448"/>
    </source>
</evidence>
<dbReference type="SMART" id="SM00062">
    <property type="entry name" value="PBPb"/>
    <property type="match status" value="1"/>
</dbReference>
<dbReference type="Gene3D" id="3.30.565.10">
    <property type="entry name" value="Histidine kinase-like ATPase, C-terminal domain"/>
    <property type="match status" value="1"/>
</dbReference>